<dbReference type="Pfam" id="PF00196">
    <property type="entry name" value="GerE"/>
    <property type="match status" value="1"/>
</dbReference>
<feature type="modified residue" description="4-aspartylphosphate" evidence="3">
    <location>
        <position position="58"/>
    </location>
</feature>
<dbReference type="CDD" id="cd17535">
    <property type="entry name" value="REC_NarL-like"/>
    <property type="match status" value="1"/>
</dbReference>
<dbReference type="EMBL" id="FMWO01000055">
    <property type="protein sequence ID" value="SCZ85995.1"/>
    <property type="molecule type" value="Genomic_DNA"/>
</dbReference>
<name>A0A1G5SFL8_9PROT</name>
<evidence type="ECO:0000256" key="1">
    <source>
        <dbReference type="ARBA" id="ARBA00022553"/>
    </source>
</evidence>
<evidence type="ECO:0000313" key="6">
    <source>
        <dbReference type="EMBL" id="SCZ85995.1"/>
    </source>
</evidence>
<dbReference type="SUPFAM" id="SSF52172">
    <property type="entry name" value="CheY-like"/>
    <property type="match status" value="1"/>
</dbReference>
<dbReference type="OrthoDB" id="9816469at2"/>
<keyword evidence="7" id="KW-1185">Reference proteome</keyword>
<dbReference type="PROSITE" id="PS50043">
    <property type="entry name" value="HTH_LUXR_2"/>
    <property type="match status" value="1"/>
</dbReference>
<proteinExistence type="predicted"/>
<feature type="domain" description="HTH luxR-type" evidence="4">
    <location>
        <begin position="147"/>
        <end position="212"/>
    </location>
</feature>
<evidence type="ECO:0000259" key="4">
    <source>
        <dbReference type="PROSITE" id="PS50043"/>
    </source>
</evidence>
<dbReference type="CDD" id="cd06170">
    <property type="entry name" value="LuxR_C_like"/>
    <property type="match status" value="1"/>
</dbReference>
<evidence type="ECO:0000256" key="2">
    <source>
        <dbReference type="ARBA" id="ARBA00023125"/>
    </source>
</evidence>
<dbReference type="SMART" id="SM00448">
    <property type="entry name" value="REC"/>
    <property type="match status" value="1"/>
</dbReference>
<dbReference type="InterPro" id="IPR039420">
    <property type="entry name" value="WalR-like"/>
</dbReference>
<evidence type="ECO:0000256" key="3">
    <source>
        <dbReference type="PROSITE-ProRule" id="PRU00169"/>
    </source>
</evidence>
<sequence>MKTKLITLILIDDHPVVRAGYRYFLESTKKIMVLAEAGDGETGCVLYQECQPDMAIIDINMPGIGGLETIYRIKSKNPTANILALSMHSSEIMVKRVLDMGATGYLTKQCSPEQLLEAVHRISQGEPYIDAKLASNMLSDSVQGSGDKHPLHILSQREFQIFTLLAEGSSVLQIAEIISISPKTVGVHHASIMRKLGLQNTVQLVRLAIDCGLIRV</sequence>
<dbReference type="PANTHER" id="PTHR43214">
    <property type="entry name" value="TWO-COMPONENT RESPONSE REGULATOR"/>
    <property type="match status" value="1"/>
</dbReference>
<dbReference type="Pfam" id="PF00072">
    <property type="entry name" value="Response_reg"/>
    <property type="match status" value="1"/>
</dbReference>
<dbReference type="InterPro" id="IPR011006">
    <property type="entry name" value="CheY-like_superfamily"/>
</dbReference>
<dbReference type="STRING" id="51642.NSMM_470064"/>
<dbReference type="InterPro" id="IPR016032">
    <property type="entry name" value="Sig_transdc_resp-reg_C-effctor"/>
</dbReference>
<feature type="domain" description="Response regulatory" evidence="5">
    <location>
        <begin position="7"/>
        <end position="123"/>
    </location>
</feature>
<dbReference type="InterPro" id="IPR000792">
    <property type="entry name" value="Tscrpt_reg_LuxR_C"/>
</dbReference>
<protein>
    <submittedName>
        <fullName evidence="6">LuxR family two component transcriptional regulator</fullName>
    </submittedName>
</protein>
<evidence type="ECO:0000313" key="7">
    <source>
        <dbReference type="Proteomes" id="UP000198729"/>
    </source>
</evidence>
<dbReference type="GO" id="GO:0000160">
    <property type="term" value="P:phosphorelay signal transduction system"/>
    <property type="evidence" value="ECO:0007669"/>
    <property type="project" value="InterPro"/>
</dbReference>
<dbReference type="AlphaFoldDB" id="A0A1G5SFL8"/>
<keyword evidence="1 3" id="KW-0597">Phosphoprotein</keyword>
<dbReference type="GO" id="GO:0006355">
    <property type="term" value="P:regulation of DNA-templated transcription"/>
    <property type="evidence" value="ECO:0007669"/>
    <property type="project" value="InterPro"/>
</dbReference>
<keyword evidence="2" id="KW-0238">DNA-binding</keyword>
<accession>A0A1G5SFL8</accession>
<evidence type="ECO:0000259" key="5">
    <source>
        <dbReference type="PROSITE" id="PS50110"/>
    </source>
</evidence>
<dbReference type="Gene3D" id="3.40.50.2300">
    <property type="match status" value="1"/>
</dbReference>
<dbReference type="Proteomes" id="UP000198729">
    <property type="component" value="Unassembled WGS sequence"/>
</dbReference>
<dbReference type="PROSITE" id="PS50110">
    <property type="entry name" value="RESPONSE_REGULATORY"/>
    <property type="match status" value="1"/>
</dbReference>
<dbReference type="InterPro" id="IPR001789">
    <property type="entry name" value="Sig_transdc_resp-reg_receiver"/>
</dbReference>
<dbReference type="SMART" id="SM00421">
    <property type="entry name" value="HTH_LUXR"/>
    <property type="match status" value="1"/>
</dbReference>
<organism evidence="6 7">
    <name type="scientific">Nitrosomonas mobilis</name>
    <dbReference type="NCBI Taxonomy" id="51642"/>
    <lineage>
        <taxon>Bacteria</taxon>
        <taxon>Pseudomonadati</taxon>
        <taxon>Pseudomonadota</taxon>
        <taxon>Betaproteobacteria</taxon>
        <taxon>Nitrosomonadales</taxon>
        <taxon>Nitrosomonadaceae</taxon>
        <taxon>Nitrosomonas</taxon>
    </lineage>
</organism>
<dbReference type="SUPFAM" id="SSF46894">
    <property type="entry name" value="C-terminal effector domain of the bipartite response regulators"/>
    <property type="match status" value="1"/>
</dbReference>
<dbReference type="PROSITE" id="PS00622">
    <property type="entry name" value="HTH_LUXR_1"/>
    <property type="match status" value="1"/>
</dbReference>
<dbReference type="InterPro" id="IPR058245">
    <property type="entry name" value="NreC/VraR/RcsB-like_REC"/>
</dbReference>
<reference evidence="6 7" key="1">
    <citation type="submission" date="2016-10" db="EMBL/GenBank/DDBJ databases">
        <authorList>
            <person name="de Groot N.N."/>
        </authorList>
    </citation>
    <scope>NUCLEOTIDE SEQUENCE [LARGE SCALE GENOMIC DNA]</scope>
    <source>
        <strain evidence="6">1</strain>
    </source>
</reference>
<dbReference type="PRINTS" id="PR00038">
    <property type="entry name" value="HTHLUXR"/>
</dbReference>
<gene>
    <name evidence="6" type="ORF">NSMM_470064</name>
</gene>
<dbReference type="RefSeq" id="WP_090286729.1">
    <property type="nucleotide sequence ID" value="NZ_FMWO01000055.1"/>
</dbReference>
<dbReference type="PANTHER" id="PTHR43214:SF43">
    <property type="entry name" value="TWO-COMPONENT RESPONSE REGULATOR"/>
    <property type="match status" value="1"/>
</dbReference>
<dbReference type="GO" id="GO:0003677">
    <property type="term" value="F:DNA binding"/>
    <property type="evidence" value="ECO:0007669"/>
    <property type="project" value="UniProtKB-KW"/>
</dbReference>